<evidence type="ECO:0000313" key="7">
    <source>
        <dbReference type="EMBL" id="QRR00962.1"/>
    </source>
</evidence>
<evidence type="ECO:0000313" key="8">
    <source>
        <dbReference type="Proteomes" id="UP000612680"/>
    </source>
</evidence>
<proteinExistence type="predicted"/>
<dbReference type="Proteomes" id="UP000612680">
    <property type="component" value="Chromosome"/>
</dbReference>
<comment type="subcellular location">
    <subcellularLocation>
        <location evidence="1">Cell membrane</location>
        <topology evidence="1">Multi-pass membrane protein</topology>
    </subcellularLocation>
</comment>
<feature type="transmembrane region" description="Helical" evidence="6">
    <location>
        <begin position="169"/>
        <end position="191"/>
    </location>
</feature>
<evidence type="ECO:0000256" key="1">
    <source>
        <dbReference type="ARBA" id="ARBA00004651"/>
    </source>
</evidence>
<dbReference type="EMBL" id="CP056775">
    <property type="protein sequence ID" value="QRR00962.1"/>
    <property type="molecule type" value="Genomic_DNA"/>
</dbReference>
<keyword evidence="2" id="KW-1003">Cell membrane</keyword>
<accession>A0ABX7I4F3</accession>
<keyword evidence="8" id="KW-1185">Reference proteome</keyword>
<evidence type="ECO:0000256" key="4">
    <source>
        <dbReference type="ARBA" id="ARBA00022989"/>
    </source>
</evidence>
<feature type="transmembrane region" description="Helical" evidence="6">
    <location>
        <begin position="301"/>
        <end position="325"/>
    </location>
</feature>
<keyword evidence="5 6" id="KW-0472">Membrane</keyword>
<feature type="transmembrane region" description="Helical" evidence="6">
    <location>
        <begin position="21"/>
        <end position="40"/>
    </location>
</feature>
<keyword evidence="3 6" id="KW-0812">Transmembrane</keyword>
<reference evidence="7 8" key="1">
    <citation type="submission" date="2020-06" db="EMBL/GenBank/DDBJ databases">
        <title>Dyadobacter sandarakinus sp. nov., isolated from the soil of the Arctic Yellow River Station.</title>
        <authorList>
            <person name="Zhang Y."/>
            <person name="Peng F."/>
        </authorList>
    </citation>
    <scope>NUCLEOTIDE SEQUENCE [LARGE SCALE GENOMIC DNA]</scope>
    <source>
        <strain evidence="7 8">Q3-56</strain>
    </source>
</reference>
<feature type="transmembrane region" description="Helical" evidence="6">
    <location>
        <begin position="52"/>
        <end position="72"/>
    </location>
</feature>
<dbReference type="Pfam" id="PF03706">
    <property type="entry name" value="LPG_synthase_TM"/>
    <property type="match status" value="1"/>
</dbReference>
<keyword evidence="4 6" id="KW-1133">Transmembrane helix</keyword>
<gene>
    <name evidence="7" type="ORF">HWI92_08635</name>
</gene>
<dbReference type="RefSeq" id="WP_204662781.1">
    <property type="nucleotide sequence ID" value="NZ_CP056775.1"/>
</dbReference>
<feature type="transmembrane region" description="Helical" evidence="6">
    <location>
        <begin position="223"/>
        <end position="248"/>
    </location>
</feature>
<sequence>MVQDRQLSILKEKITTRNLLRAGKLAVTFLILIYIFNTFRNEQKGVADIGRVLAGILTGTHLPIFGAMLLLVPVNWSLESLKWQLLASKIVRISFTDALKGTLTGLAVGVAAPAQLGDTIGRIAALKSPDRMQALGAAIVSNGIQFYASVCFGTIAWFNLRHTLGLHAITARLIALLLILILLVGVLVATFRTRIVTWQPKMDLLKKIQTYLSIAGRYSGSELGIAFGLGLCRYFVFVFQFVLALTLFDFPVPVMELISCVALIFLSKTVIPAVNVLGDLGLREFTALVVFSQYQLPAEELIAATFLVWIVNVLGPIITGLVLIWKNKWKYIGQDQ</sequence>
<name>A0ABX7I4F3_9BACT</name>
<dbReference type="InterPro" id="IPR022791">
    <property type="entry name" value="L-PG_synthase/AglD"/>
</dbReference>
<feature type="transmembrane region" description="Helical" evidence="6">
    <location>
        <begin position="134"/>
        <end position="157"/>
    </location>
</feature>
<protein>
    <submittedName>
        <fullName evidence="7">Flippase-like domain-containing protein</fullName>
    </submittedName>
</protein>
<evidence type="ECO:0000256" key="5">
    <source>
        <dbReference type="ARBA" id="ARBA00023136"/>
    </source>
</evidence>
<evidence type="ECO:0000256" key="3">
    <source>
        <dbReference type="ARBA" id="ARBA00022692"/>
    </source>
</evidence>
<organism evidence="7 8">
    <name type="scientific">Dyadobacter sandarakinus</name>
    <dbReference type="NCBI Taxonomy" id="2747268"/>
    <lineage>
        <taxon>Bacteria</taxon>
        <taxon>Pseudomonadati</taxon>
        <taxon>Bacteroidota</taxon>
        <taxon>Cytophagia</taxon>
        <taxon>Cytophagales</taxon>
        <taxon>Spirosomataceae</taxon>
        <taxon>Dyadobacter</taxon>
    </lineage>
</organism>
<evidence type="ECO:0000256" key="2">
    <source>
        <dbReference type="ARBA" id="ARBA00022475"/>
    </source>
</evidence>
<evidence type="ECO:0000256" key="6">
    <source>
        <dbReference type="SAM" id="Phobius"/>
    </source>
</evidence>